<organism evidence="2 3">
    <name type="scientific">Rhipicephalus sanguineus</name>
    <name type="common">Brown dog tick</name>
    <name type="synonym">Ixodes sanguineus</name>
    <dbReference type="NCBI Taxonomy" id="34632"/>
    <lineage>
        <taxon>Eukaryota</taxon>
        <taxon>Metazoa</taxon>
        <taxon>Ecdysozoa</taxon>
        <taxon>Arthropoda</taxon>
        <taxon>Chelicerata</taxon>
        <taxon>Arachnida</taxon>
        <taxon>Acari</taxon>
        <taxon>Parasitiformes</taxon>
        <taxon>Ixodida</taxon>
        <taxon>Ixodoidea</taxon>
        <taxon>Ixodidae</taxon>
        <taxon>Rhipicephalinae</taxon>
        <taxon>Rhipicephalus</taxon>
        <taxon>Rhipicephalus</taxon>
    </lineage>
</organism>
<dbReference type="GO" id="GO:0016485">
    <property type="term" value="P:protein processing"/>
    <property type="evidence" value="ECO:0007669"/>
    <property type="project" value="TreeGrafter"/>
</dbReference>
<dbReference type="PANTHER" id="PTHR11733">
    <property type="entry name" value="ZINC METALLOPROTEASE FAMILY M13 NEPRILYSIN-RELATED"/>
    <property type="match status" value="1"/>
</dbReference>
<dbReference type="GO" id="GO:0005886">
    <property type="term" value="C:plasma membrane"/>
    <property type="evidence" value="ECO:0007669"/>
    <property type="project" value="TreeGrafter"/>
</dbReference>
<proteinExistence type="predicted"/>
<dbReference type="EMBL" id="JABSTV010001250">
    <property type="protein sequence ID" value="KAH7956995.1"/>
    <property type="molecule type" value="Genomic_DNA"/>
</dbReference>
<evidence type="ECO:0000313" key="3">
    <source>
        <dbReference type="Proteomes" id="UP000821837"/>
    </source>
</evidence>
<evidence type="ECO:0000259" key="1">
    <source>
        <dbReference type="Pfam" id="PF01431"/>
    </source>
</evidence>
<name>A0A9D4PWG6_RHISA</name>
<keyword evidence="3" id="KW-1185">Reference proteome</keyword>
<accession>A0A9D4PWG6</accession>
<sequence>MSAVTGLGSLFDVQSGAVHEWWGPDTRDAYANFSICLAQQYNASLSGLFVSSQYGTLTAESNVRDNAAVAFLSNMYTRHLKERGIKGNFVLANLPNVTAQQLFYTSYAMGFCENSNEGYAQRHVRTSTVALTHHRVNIPLANSDGFGDAFRCLRGTPMNPNVKCKFWRFQ</sequence>
<dbReference type="AlphaFoldDB" id="A0A9D4PWG6"/>
<dbReference type="PANTHER" id="PTHR11733:SF241">
    <property type="entry name" value="GH26575P-RELATED"/>
    <property type="match status" value="1"/>
</dbReference>
<reference evidence="2" key="2">
    <citation type="submission" date="2021-09" db="EMBL/GenBank/DDBJ databases">
        <authorList>
            <person name="Jia N."/>
            <person name="Wang J."/>
            <person name="Shi W."/>
            <person name="Du L."/>
            <person name="Sun Y."/>
            <person name="Zhan W."/>
            <person name="Jiang J."/>
            <person name="Wang Q."/>
            <person name="Zhang B."/>
            <person name="Ji P."/>
            <person name="Sakyi L.B."/>
            <person name="Cui X."/>
            <person name="Yuan T."/>
            <person name="Jiang B."/>
            <person name="Yang W."/>
            <person name="Lam T.T.-Y."/>
            <person name="Chang Q."/>
            <person name="Ding S."/>
            <person name="Wang X."/>
            <person name="Zhu J."/>
            <person name="Ruan X."/>
            <person name="Zhao L."/>
            <person name="Wei J."/>
            <person name="Que T."/>
            <person name="Du C."/>
            <person name="Cheng J."/>
            <person name="Dai P."/>
            <person name="Han X."/>
            <person name="Huang E."/>
            <person name="Gao Y."/>
            <person name="Liu J."/>
            <person name="Shao H."/>
            <person name="Ye R."/>
            <person name="Li L."/>
            <person name="Wei W."/>
            <person name="Wang X."/>
            <person name="Wang C."/>
            <person name="Huo Q."/>
            <person name="Li W."/>
            <person name="Guo W."/>
            <person name="Chen H."/>
            <person name="Chen S."/>
            <person name="Zhou L."/>
            <person name="Zhou L."/>
            <person name="Ni X."/>
            <person name="Tian J."/>
            <person name="Zhou Y."/>
            <person name="Sheng Y."/>
            <person name="Liu T."/>
            <person name="Pan Y."/>
            <person name="Xia L."/>
            <person name="Li J."/>
            <person name="Zhao F."/>
            <person name="Cao W."/>
        </authorList>
    </citation>
    <scope>NUCLEOTIDE SEQUENCE</scope>
    <source>
        <strain evidence="2">Rsan-2018</strain>
        <tissue evidence="2">Larvae</tissue>
    </source>
</reference>
<protein>
    <recommendedName>
        <fullName evidence="1">Peptidase M13 C-terminal domain-containing protein</fullName>
    </recommendedName>
</protein>
<dbReference type="InterPro" id="IPR024079">
    <property type="entry name" value="MetalloPept_cat_dom_sf"/>
</dbReference>
<reference evidence="2" key="1">
    <citation type="journal article" date="2020" name="Cell">
        <title>Large-Scale Comparative Analyses of Tick Genomes Elucidate Their Genetic Diversity and Vector Capacities.</title>
        <authorList>
            <consortium name="Tick Genome and Microbiome Consortium (TIGMIC)"/>
            <person name="Jia N."/>
            <person name="Wang J."/>
            <person name="Shi W."/>
            <person name="Du L."/>
            <person name="Sun Y."/>
            <person name="Zhan W."/>
            <person name="Jiang J.F."/>
            <person name="Wang Q."/>
            <person name="Zhang B."/>
            <person name="Ji P."/>
            <person name="Bell-Sakyi L."/>
            <person name="Cui X.M."/>
            <person name="Yuan T.T."/>
            <person name="Jiang B.G."/>
            <person name="Yang W.F."/>
            <person name="Lam T.T."/>
            <person name="Chang Q.C."/>
            <person name="Ding S.J."/>
            <person name="Wang X.J."/>
            <person name="Zhu J.G."/>
            <person name="Ruan X.D."/>
            <person name="Zhao L."/>
            <person name="Wei J.T."/>
            <person name="Ye R.Z."/>
            <person name="Que T.C."/>
            <person name="Du C.H."/>
            <person name="Zhou Y.H."/>
            <person name="Cheng J.X."/>
            <person name="Dai P.F."/>
            <person name="Guo W.B."/>
            <person name="Han X.H."/>
            <person name="Huang E.J."/>
            <person name="Li L.F."/>
            <person name="Wei W."/>
            <person name="Gao Y.C."/>
            <person name="Liu J.Z."/>
            <person name="Shao H.Z."/>
            <person name="Wang X."/>
            <person name="Wang C.C."/>
            <person name="Yang T.C."/>
            <person name="Huo Q.B."/>
            <person name="Li W."/>
            <person name="Chen H.Y."/>
            <person name="Chen S.E."/>
            <person name="Zhou L.G."/>
            <person name="Ni X.B."/>
            <person name="Tian J.H."/>
            <person name="Sheng Y."/>
            <person name="Liu T."/>
            <person name="Pan Y.S."/>
            <person name="Xia L.Y."/>
            <person name="Li J."/>
            <person name="Zhao F."/>
            <person name="Cao W.C."/>
        </authorList>
    </citation>
    <scope>NUCLEOTIDE SEQUENCE</scope>
    <source>
        <strain evidence="2">Rsan-2018</strain>
    </source>
</reference>
<dbReference type="Proteomes" id="UP000821837">
    <property type="component" value="Unassembled WGS sequence"/>
</dbReference>
<dbReference type="InterPro" id="IPR000718">
    <property type="entry name" value="Peptidase_M13"/>
</dbReference>
<dbReference type="Pfam" id="PF01431">
    <property type="entry name" value="Peptidase_M13"/>
    <property type="match status" value="1"/>
</dbReference>
<dbReference type="Gene3D" id="3.40.390.10">
    <property type="entry name" value="Collagenase (Catalytic Domain)"/>
    <property type="match status" value="1"/>
</dbReference>
<evidence type="ECO:0000313" key="2">
    <source>
        <dbReference type="EMBL" id="KAH7956995.1"/>
    </source>
</evidence>
<dbReference type="GO" id="GO:0004222">
    <property type="term" value="F:metalloendopeptidase activity"/>
    <property type="evidence" value="ECO:0007669"/>
    <property type="project" value="InterPro"/>
</dbReference>
<dbReference type="PROSITE" id="PS51885">
    <property type="entry name" value="NEPRILYSIN"/>
    <property type="match status" value="1"/>
</dbReference>
<gene>
    <name evidence="2" type="ORF">HPB52_014158</name>
</gene>
<comment type="caution">
    <text evidence="2">The sequence shown here is derived from an EMBL/GenBank/DDBJ whole genome shotgun (WGS) entry which is preliminary data.</text>
</comment>
<dbReference type="InterPro" id="IPR018497">
    <property type="entry name" value="Peptidase_M13_C"/>
</dbReference>
<dbReference type="VEuPathDB" id="VectorBase:RSAN_040782"/>
<dbReference type="SUPFAM" id="SSF55486">
    <property type="entry name" value="Metalloproteases ('zincins'), catalytic domain"/>
    <property type="match status" value="1"/>
</dbReference>
<feature type="domain" description="Peptidase M13 C-terminal" evidence="1">
    <location>
        <begin position="14"/>
        <end position="165"/>
    </location>
</feature>